<dbReference type="PANTHER" id="PTHR12917">
    <property type="entry name" value="ASPARTYL PROTEASE DDI-RELATED"/>
    <property type="match status" value="1"/>
</dbReference>
<dbReference type="CDD" id="cd00303">
    <property type="entry name" value="retropepsin_like"/>
    <property type="match status" value="1"/>
</dbReference>
<dbReference type="EMBL" id="JACGWN010000008">
    <property type="protein sequence ID" value="KAL0438817.1"/>
    <property type="molecule type" value="Genomic_DNA"/>
</dbReference>
<dbReference type="InterPro" id="IPR021109">
    <property type="entry name" value="Peptidase_aspartic_dom_sf"/>
</dbReference>
<dbReference type="SUPFAM" id="SSF50630">
    <property type="entry name" value="Acid proteases"/>
    <property type="match status" value="1"/>
</dbReference>
<dbReference type="Pfam" id="PF13650">
    <property type="entry name" value="Asp_protease_2"/>
    <property type="match status" value="1"/>
</dbReference>
<dbReference type="PROSITE" id="PS00141">
    <property type="entry name" value="ASP_PROTEASE"/>
    <property type="match status" value="1"/>
</dbReference>
<dbReference type="PANTHER" id="PTHR12917:SF18">
    <property type="entry name" value="DNA DAMAGE-INDUCIBLE PROTEIN 1-LIKE"/>
    <property type="match status" value="1"/>
</dbReference>
<dbReference type="Gene3D" id="2.40.70.10">
    <property type="entry name" value="Acid Proteases"/>
    <property type="match status" value="1"/>
</dbReference>
<protein>
    <submittedName>
        <fullName evidence="1">Uncharacterized protein</fullName>
    </submittedName>
</protein>
<reference evidence="1" key="2">
    <citation type="journal article" date="2024" name="Plant">
        <title>Genomic evolution and insights into agronomic trait innovations of Sesamum species.</title>
        <authorList>
            <person name="Miao H."/>
            <person name="Wang L."/>
            <person name="Qu L."/>
            <person name="Liu H."/>
            <person name="Sun Y."/>
            <person name="Le M."/>
            <person name="Wang Q."/>
            <person name="Wei S."/>
            <person name="Zheng Y."/>
            <person name="Lin W."/>
            <person name="Duan Y."/>
            <person name="Cao H."/>
            <person name="Xiong S."/>
            <person name="Wang X."/>
            <person name="Wei L."/>
            <person name="Li C."/>
            <person name="Ma Q."/>
            <person name="Ju M."/>
            <person name="Zhao R."/>
            <person name="Li G."/>
            <person name="Mu C."/>
            <person name="Tian Q."/>
            <person name="Mei H."/>
            <person name="Zhang T."/>
            <person name="Gao T."/>
            <person name="Zhang H."/>
        </authorList>
    </citation>
    <scope>NUCLEOTIDE SEQUENCE</scope>
    <source>
        <strain evidence="1">KEN1</strain>
    </source>
</reference>
<proteinExistence type="predicted"/>
<dbReference type="GO" id="GO:0006508">
    <property type="term" value="P:proteolysis"/>
    <property type="evidence" value="ECO:0007669"/>
    <property type="project" value="InterPro"/>
</dbReference>
<evidence type="ECO:0000313" key="1">
    <source>
        <dbReference type="EMBL" id="KAL0438817.1"/>
    </source>
</evidence>
<organism evidence="1">
    <name type="scientific">Sesamum latifolium</name>
    <dbReference type="NCBI Taxonomy" id="2727402"/>
    <lineage>
        <taxon>Eukaryota</taxon>
        <taxon>Viridiplantae</taxon>
        <taxon>Streptophyta</taxon>
        <taxon>Embryophyta</taxon>
        <taxon>Tracheophyta</taxon>
        <taxon>Spermatophyta</taxon>
        <taxon>Magnoliopsida</taxon>
        <taxon>eudicotyledons</taxon>
        <taxon>Gunneridae</taxon>
        <taxon>Pentapetalae</taxon>
        <taxon>asterids</taxon>
        <taxon>lamiids</taxon>
        <taxon>Lamiales</taxon>
        <taxon>Pedaliaceae</taxon>
        <taxon>Sesamum</taxon>
    </lineage>
</organism>
<comment type="caution">
    <text evidence="1">The sequence shown here is derived from an EMBL/GenBank/DDBJ whole genome shotgun (WGS) entry which is preliminary data.</text>
</comment>
<dbReference type="GO" id="GO:0004190">
    <property type="term" value="F:aspartic-type endopeptidase activity"/>
    <property type="evidence" value="ECO:0007669"/>
    <property type="project" value="InterPro"/>
</dbReference>
<name>A0AAW2WB26_9LAMI</name>
<accession>A0AAW2WB26</accession>
<dbReference type="InterPro" id="IPR001969">
    <property type="entry name" value="Aspartic_peptidase_AS"/>
</dbReference>
<sequence length="365" mass="38656">MMVVGQINGKEIKALVDTGTTDNFISNRIVHKLGLDVKLCDGQVKAVNSEAMPVSGVATTELRAGSWSGQYDFMAVRLDDFDVILGIDFFIVANVMILPKLGGIFISGGNKSAFMRGEEDVGGDGQKMAKAQQDCEAGPELFTYADVLKHERECEGKHSVNVRGEKRALVQSTSGKKEGKTAASTRASTSVGGVVCKPLKKVRGLMRQACAWDSAVGVGTGRHKVYAGSRQAVQGLLACVGAMAQGRGTAYGTMLLKLRNDWVIVRTMSGVARMCGVGRPCAHNTRPSTRPMGTDGRTVANDLGKIVRAGADGLGTVADSMRVASAGWPIVDAWMRSLGRLADSVRVESAAWPPTVCGRPRPAGQ</sequence>
<gene>
    <name evidence="1" type="ORF">Slati_2364700</name>
</gene>
<dbReference type="AlphaFoldDB" id="A0AAW2WB26"/>
<reference evidence="1" key="1">
    <citation type="submission" date="2020-06" db="EMBL/GenBank/DDBJ databases">
        <authorList>
            <person name="Li T."/>
            <person name="Hu X."/>
            <person name="Zhang T."/>
            <person name="Song X."/>
            <person name="Zhang H."/>
            <person name="Dai N."/>
            <person name="Sheng W."/>
            <person name="Hou X."/>
            <person name="Wei L."/>
        </authorList>
    </citation>
    <scope>NUCLEOTIDE SEQUENCE</scope>
    <source>
        <strain evidence="1">KEN1</strain>
        <tissue evidence="1">Leaf</tissue>
    </source>
</reference>